<evidence type="ECO:0000256" key="1">
    <source>
        <dbReference type="ARBA" id="ARBA00022741"/>
    </source>
</evidence>
<evidence type="ECO:0000313" key="4">
    <source>
        <dbReference type="EMBL" id="EAN84874.1"/>
    </source>
</evidence>
<keyword evidence="2" id="KW-0067">ATP-binding</keyword>
<evidence type="ECO:0000256" key="2">
    <source>
        <dbReference type="ARBA" id="ARBA00022840"/>
    </source>
</evidence>
<dbReference type="SMR" id="Q4CX68"/>
<dbReference type="PANTHER" id="PTHR11638">
    <property type="entry name" value="ATP-DEPENDENT CLP PROTEASE"/>
    <property type="match status" value="1"/>
</dbReference>
<dbReference type="PANTHER" id="PTHR11638:SF18">
    <property type="entry name" value="HEAT SHOCK PROTEIN 104"/>
    <property type="match status" value="1"/>
</dbReference>
<dbReference type="EMBL" id="AAHK01001565">
    <property type="protein sequence ID" value="EAN84874.1"/>
    <property type="molecule type" value="Genomic_DNA"/>
</dbReference>
<evidence type="ECO:0000313" key="5">
    <source>
        <dbReference type="Proteomes" id="UP000002296"/>
    </source>
</evidence>
<dbReference type="GO" id="GO:0005737">
    <property type="term" value="C:cytoplasm"/>
    <property type="evidence" value="ECO:0007669"/>
    <property type="project" value="TreeGrafter"/>
</dbReference>
<keyword evidence="1" id="KW-0547">Nucleotide-binding</keyword>
<dbReference type="GO" id="GO:0034605">
    <property type="term" value="P:cellular response to heat"/>
    <property type="evidence" value="ECO:0007669"/>
    <property type="project" value="TreeGrafter"/>
</dbReference>
<dbReference type="KEGG" id="tcr:508233.60"/>
<dbReference type="InterPro" id="IPR050130">
    <property type="entry name" value="ClpA_ClpB"/>
</dbReference>
<reference evidence="4 5" key="1">
    <citation type="journal article" date="2005" name="Science">
        <title>The genome sequence of Trypanosoma cruzi, etiologic agent of Chagas disease.</title>
        <authorList>
            <person name="El-Sayed N.M."/>
            <person name="Myler P.J."/>
            <person name="Bartholomeu D.C."/>
            <person name="Nilsson D."/>
            <person name="Aggarwal G."/>
            <person name="Tran A.N."/>
            <person name="Ghedin E."/>
            <person name="Worthey E.A."/>
            <person name="Delcher A.L."/>
            <person name="Blandin G."/>
            <person name="Westenberger S.J."/>
            <person name="Caler E."/>
            <person name="Cerqueira G.C."/>
            <person name="Branche C."/>
            <person name="Haas B."/>
            <person name="Anupama A."/>
            <person name="Arner E."/>
            <person name="Aslund L."/>
            <person name="Attipoe P."/>
            <person name="Bontempi E."/>
            <person name="Bringaud F."/>
            <person name="Burton P."/>
            <person name="Cadag E."/>
            <person name="Campbell D.A."/>
            <person name="Carrington M."/>
            <person name="Crabtree J."/>
            <person name="Darban H."/>
            <person name="da Silveira J.F."/>
            <person name="de Jong P."/>
            <person name="Edwards K."/>
            <person name="Englund P.T."/>
            <person name="Fazelina G."/>
            <person name="Feldblyum T."/>
            <person name="Ferella M."/>
            <person name="Frasch A.C."/>
            <person name="Gull K."/>
            <person name="Horn D."/>
            <person name="Hou L."/>
            <person name="Huang Y."/>
            <person name="Kindlund E."/>
            <person name="Klingbeil M."/>
            <person name="Kluge S."/>
            <person name="Koo H."/>
            <person name="Lacerda D."/>
            <person name="Levin M.J."/>
            <person name="Lorenzi H."/>
            <person name="Louie T."/>
            <person name="Machado C.R."/>
            <person name="McCulloch R."/>
            <person name="McKenna A."/>
            <person name="Mizuno Y."/>
            <person name="Mottram J.C."/>
            <person name="Nelson S."/>
            <person name="Ochaya S."/>
            <person name="Osoegawa K."/>
            <person name="Pai G."/>
            <person name="Parsons M."/>
            <person name="Pentony M."/>
            <person name="Pettersson U."/>
            <person name="Pop M."/>
            <person name="Ramirez J.L."/>
            <person name="Rinta J."/>
            <person name="Robertson L."/>
            <person name="Salzberg S.L."/>
            <person name="Sanchez D.O."/>
            <person name="Seyler A."/>
            <person name="Sharma R."/>
            <person name="Shetty J."/>
            <person name="Simpson A.J."/>
            <person name="Sisk E."/>
            <person name="Tammi M.T."/>
            <person name="Tarleton R."/>
            <person name="Teixeira S."/>
            <person name="Van Aken S."/>
            <person name="Vogt C."/>
            <person name="Ward P.N."/>
            <person name="Wickstead B."/>
            <person name="Wortman J."/>
            <person name="White O."/>
            <person name="Fraser C.M."/>
            <person name="Stuart K.D."/>
            <person name="Andersson B."/>
        </authorList>
    </citation>
    <scope>NUCLEOTIDE SEQUENCE [LARGE SCALE GENOMIC DNA]</scope>
    <source>
        <strain evidence="4 5">CL Brener</strain>
    </source>
</reference>
<dbReference type="GO" id="GO:0005524">
    <property type="term" value="F:ATP binding"/>
    <property type="evidence" value="ECO:0007669"/>
    <property type="project" value="UniProtKB-KW"/>
</dbReference>
<dbReference type="Gene3D" id="1.10.8.60">
    <property type="match status" value="1"/>
</dbReference>
<name>Q4CX68_TRYCC</name>
<dbReference type="AlphaFoldDB" id="Q4CX68"/>
<dbReference type="Pfam" id="PF10431">
    <property type="entry name" value="ClpB_D2-small"/>
    <property type="match status" value="1"/>
</dbReference>
<dbReference type="GeneID" id="3536812"/>
<dbReference type="InterPro" id="IPR019489">
    <property type="entry name" value="Clp_ATPase_C"/>
</dbReference>
<dbReference type="InParanoid" id="Q4CX68"/>
<dbReference type="STRING" id="353153.Q4CX68"/>
<organism evidence="4 5">
    <name type="scientific">Trypanosoma cruzi (strain CL Brener)</name>
    <dbReference type="NCBI Taxonomy" id="353153"/>
    <lineage>
        <taxon>Eukaryota</taxon>
        <taxon>Discoba</taxon>
        <taxon>Euglenozoa</taxon>
        <taxon>Kinetoplastea</taxon>
        <taxon>Metakinetoplastina</taxon>
        <taxon>Trypanosomatida</taxon>
        <taxon>Trypanosomatidae</taxon>
        <taxon>Trypanosoma</taxon>
        <taxon>Schizotrypanum</taxon>
    </lineage>
</organism>
<gene>
    <name evidence="4" type="ORF">Tc00.1047053508233.60</name>
</gene>
<comment type="caution">
    <text evidence="4">The sequence shown here is derived from an EMBL/GenBank/DDBJ whole genome shotgun (WGS) entry which is preliminary data.</text>
</comment>
<dbReference type="GO" id="GO:0016887">
    <property type="term" value="F:ATP hydrolysis activity"/>
    <property type="evidence" value="ECO:0007669"/>
    <property type="project" value="TreeGrafter"/>
</dbReference>
<feature type="domain" description="Clp ATPase C-terminal" evidence="3">
    <location>
        <begin position="34"/>
        <end position="110"/>
    </location>
</feature>
<sequence>MREKVWQVVRSYFRREFVNCLDDIVIFRKLGFGEHHDTVDLIFTEMSRRLKSQDILLGMTEEAKLFFFLVNDFDVEMGARPLRCCAEKYIATEVSRVILVQLLLPNIVVRVLVSSSQGKLAFSVKRSSVA</sequence>
<keyword evidence="4" id="KW-0346">Stress response</keyword>
<dbReference type="Proteomes" id="UP000002296">
    <property type="component" value="Unassembled WGS sequence"/>
</dbReference>
<dbReference type="PaxDb" id="353153-Q4CX68"/>
<proteinExistence type="predicted"/>
<evidence type="ECO:0000259" key="3">
    <source>
        <dbReference type="Pfam" id="PF10431"/>
    </source>
</evidence>
<protein>
    <submittedName>
        <fullName evidence="4">Heat shock protein 100 (Clp protein), putative</fullName>
    </submittedName>
</protein>
<accession>Q4CX68</accession>
<keyword evidence="5" id="KW-1185">Reference proteome</keyword>
<dbReference type="RefSeq" id="XP_806725.1">
    <property type="nucleotide sequence ID" value="XM_801632.1"/>
</dbReference>